<dbReference type="InParanoid" id="A2FU71"/>
<evidence type="ECO:0000313" key="2">
    <source>
        <dbReference type="Proteomes" id="UP000001542"/>
    </source>
</evidence>
<reference evidence="1" key="2">
    <citation type="journal article" date="2007" name="Science">
        <title>Draft genome sequence of the sexually transmitted pathogen Trichomonas vaginalis.</title>
        <authorList>
            <person name="Carlton J.M."/>
            <person name="Hirt R.P."/>
            <person name="Silva J.C."/>
            <person name="Delcher A.L."/>
            <person name="Schatz M."/>
            <person name="Zhao Q."/>
            <person name="Wortman J.R."/>
            <person name="Bidwell S.L."/>
            <person name="Alsmark U.C.M."/>
            <person name="Besteiro S."/>
            <person name="Sicheritz-Ponten T."/>
            <person name="Noel C.J."/>
            <person name="Dacks J.B."/>
            <person name="Foster P.G."/>
            <person name="Simillion C."/>
            <person name="Van de Peer Y."/>
            <person name="Miranda-Saavedra D."/>
            <person name="Barton G.J."/>
            <person name="Westrop G.D."/>
            <person name="Mueller S."/>
            <person name="Dessi D."/>
            <person name="Fiori P.L."/>
            <person name="Ren Q."/>
            <person name="Paulsen I."/>
            <person name="Zhang H."/>
            <person name="Bastida-Corcuera F.D."/>
            <person name="Simoes-Barbosa A."/>
            <person name="Brown M.T."/>
            <person name="Hayes R.D."/>
            <person name="Mukherjee M."/>
            <person name="Okumura C.Y."/>
            <person name="Schneider R."/>
            <person name="Smith A.J."/>
            <person name="Vanacova S."/>
            <person name="Villalvazo M."/>
            <person name="Haas B.J."/>
            <person name="Pertea M."/>
            <person name="Feldblyum T.V."/>
            <person name="Utterback T.R."/>
            <person name="Shu C.L."/>
            <person name="Osoegawa K."/>
            <person name="de Jong P.J."/>
            <person name="Hrdy I."/>
            <person name="Horvathova L."/>
            <person name="Zubacova Z."/>
            <person name="Dolezal P."/>
            <person name="Malik S.B."/>
            <person name="Logsdon J.M. Jr."/>
            <person name="Henze K."/>
            <person name="Gupta A."/>
            <person name="Wang C.C."/>
            <person name="Dunne R.L."/>
            <person name="Upcroft J.A."/>
            <person name="Upcroft P."/>
            <person name="White O."/>
            <person name="Salzberg S.L."/>
            <person name="Tang P."/>
            <person name="Chiu C.-H."/>
            <person name="Lee Y.-S."/>
            <person name="Embley T.M."/>
            <person name="Coombs G.H."/>
            <person name="Mottram J.C."/>
            <person name="Tachezy J."/>
            <person name="Fraser-Liggett C.M."/>
            <person name="Johnson P.J."/>
        </authorList>
    </citation>
    <scope>NUCLEOTIDE SEQUENCE [LARGE SCALE GENOMIC DNA]</scope>
    <source>
        <strain evidence="1">G3</strain>
    </source>
</reference>
<proteinExistence type="predicted"/>
<evidence type="ECO:0000313" key="1">
    <source>
        <dbReference type="EMBL" id="EAX91551.1"/>
    </source>
</evidence>
<dbReference type="KEGG" id="tva:4749247"/>
<dbReference type="SMR" id="A2FU71"/>
<dbReference type="Proteomes" id="UP000001542">
    <property type="component" value="Unassembled WGS sequence"/>
</dbReference>
<name>A2FU71_TRIV3</name>
<keyword evidence="2" id="KW-1185">Reference proteome</keyword>
<dbReference type="AlphaFoldDB" id="A2FU71"/>
<dbReference type="EMBL" id="DS114028">
    <property type="protein sequence ID" value="EAX91551.1"/>
    <property type="molecule type" value="Genomic_DNA"/>
</dbReference>
<gene>
    <name evidence="1" type="ORF">TVAG_422460</name>
</gene>
<accession>A2FU71</accession>
<dbReference type="VEuPathDB" id="TrichDB:TVAG_422460"/>
<dbReference type="VEuPathDB" id="TrichDB:TVAGG3_0737510"/>
<protein>
    <submittedName>
        <fullName evidence="1">Uncharacterized protein</fullName>
    </submittedName>
</protein>
<sequence length="204" mass="23904">MFFAFLLNQAKSYNQILLKDPKKHRRVLHPITNDNIPLGIINQKVENLERDYSTGDLNSIVDQISNEFNLERNRVQNYFILCKWSSYSKQLFNRIDFNAQEEGYRVVILAGTVIKITKTNGVFTVNCRMAKSSCNLHNNKKLQEFINFQKDSVAIPIPALYEFAYKHKMFYNKPWEPLSPQEITNIYNELNSKIEGLVNTYKNI</sequence>
<reference evidence="1" key="1">
    <citation type="submission" date="2006-10" db="EMBL/GenBank/DDBJ databases">
        <authorList>
            <person name="Amadeo P."/>
            <person name="Zhao Q."/>
            <person name="Wortman J."/>
            <person name="Fraser-Liggett C."/>
            <person name="Carlton J."/>
        </authorList>
    </citation>
    <scope>NUCLEOTIDE SEQUENCE</scope>
    <source>
        <strain evidence="1">G3</strain>
    </source>
</reference>
<dbReference type="RefSeq" id="XP_001304481.1">
    <property type="nucleotide sequence ID" value="XM_001304480.1"/>
</dbReference>
<organism evidence="1 2">
    <name type="scientific">Trichomonas vaginalis (strain ATCC PRA-98 / G3)</name>
    <dbReference type="NCBI Taxonomy" id="412133"/>
    <lineage>
        <taxon>Eukaryota</taxon>
        <taxon>Metamonada</taxon>
        <taxon>Parabasalia</taxon>
        <taxon>Trichomonadida</taxon>
        <taxon>Trichomonadidae</taxon>
        <taxon>Trichomonas</taxon>
    </lineage>
</organism>